<dbReference type="KEGG" id="mbd:MEBOL_000251"/>
<evidence type="ECO:0000313" key="2">
    <source>
        <dbReference type="Proteomes" id="UP000217289"/>
    </source>
</evidence>
<protein>
    <submittedName>
        <fullName evidence="1">CoA-transferase</fullName>
    </submittedName>
</protein>
<evidence type="ECO:0000313" key="1">
    <source>
        <dbReference type="EMBL" id="ATB26817.1"/>
    </source>
</evidence>
<keyword evidence="1" id="KW-0808">Transferase</keyword>
<dbReference type="RefSeq" id="WP_095975710.1">
    <property type="nucleotide sequence ID" value="NZ_CP022163.1"/>
</dbReference>
<accession>A0A286NUX0</accession>
<keyword evidence="2" id="KW-1185">Reference proteome</keyword>
<dbReference type="InterPro" id="IPR003673">
    <property type="entry name" value="CoA-Trfase_fam_III"/>
</dbReference>
<dbReference type="PANTHER" id="PTHR48228">
    <property type="entry name" value="SUCCINYL-COA--D-CITRAMALATE COA-TRANSFERASE"/>
    <property type="match status" value="1"/>
</dbReference>
<dbReference type="GO" id="GO:0016740">
    <property type="term" value="F:transferase activity"/>
    <property type="evidence" value="ECO:0007669"/>
    <property type="project" value="UniProtKB-KW"/>
</dbReference>
<dbReference type="InterPro" id="IPR023606">
    <property type="entry name" value="CoA-Trfase_III_dom_1_sf"/>
</dbReference>
<proteinExistence type="predicted"/>
<dbReference type="Gene3D" id="3.30.1540.10">
    <property type="entry name" value="formyl-coa transferase, domain 3"/>
    <property type="match status" value="1"/>
</dbReference>
<gene>
    <name evidence="1" type="ORF">MEBOL_000251</name>
</gene>
<dbReference type="Proteomes" id="UP000217289">
    <property type="component" value="Chromosome"/>
</dbReference>
<organism evidence="1 2">
    <name type="scientific">Melittangium boletus DSM 14713</name>
    <dbReference type="NCBI Taxonomy" id="1294270"/>
    <lineage>
        <taxon>Bacteria</taxon>
        <taxon>Pseudomonadati</taxon>
        <taxon>Myxococcota</taxon>
        <taxon>Myxococcia</taxon>
        <taxon>Myxococcales</taxon>
        <taxon>Cystobacterineae</taxon>
        <taxon>Archangiaceae</taxon>
        <taxon>Melittangium</taxon>
    </lineage>
</organism>
<dbReference type="InterPro" id="IPR050509">
    <property type="entry name" value="CoA-transferase_III"/>
</dbReference>
<sequence>MNSLPLAGLKVLDLSRLLPGPYATLVLADLGASVDRVEEPSGGDPVRHMPPFREGESALHHGLNRNKRSVVLDLKSPEGRDALLRLVGGYDMLVESFRPGVMDRLGLGWSTLHARHPRLIYCAISGYGQTGPDRLRAGHDLNYVARAGVLGYGGEAGGAPAFPGVQLGDIGGGSLFALVGLLAALYERERTGQGRFVDISMTDGATAFLHMHLAARLFMGEAGTPLRRGEEALNGGLPCYGVYRTQDGRALAVGALEPKFFAGVCEALGHPEWLDEAYALDGGAARVKAELTHLIAQHPLSHWTSLFAGRDVCVEPVLEGDEVLADAQLRARGLFMESEDTPSGRKLTHLRTPLRLGDVTPRAPPSLGQHSQEILAEAGFNREEIEKLVK</sequence>
<dbReference type="Gene3D" id="3.40.50.10540">
    <property type="entry name" value="Crotonobetainyl-coa:carnitine coa-transferase, domain 1"/>
    <property type="match status" value="1"/>
</dbReference>
<dbReference type="Pfam" id="PF02515">
    <property type="entry name" value="CoA_transf_3"/>
    <property type="match status" value="1"/>
</dbReference>
<dbReference type="OrthoDB" id="9781472at2"/>
<reference evidence="1 2" key="1">
    <citation type="submission" date="2017-06" db="EMBL/GenBank/DDBJ databases">
        <authorList>
            <person name="Kim H.J."/>
            <person name="Triplett B.A."/>
        </authorList>
    </citation>
    <scope>NUCLEOTIDE SEQUENCE [LARGE SCALE GENOMIC DNA]</scope>
    <source>
        <strain evidence="1 2">DSM 14713</strain>
    </source>
</reference>
<dbReference type="InterPro" id="IPR044855">
    <property type="entry name" value="CoA-Trfase_III_dom3_sf"/>
</dbReference>
<dbReference type="EMBL" id="CP022163">
    <property type="protein sequence ID" value="ATB26817.1"/>
    <property type="molecule type" value="Genomic_DNA"/>
</dbReference>
<dbReference type="PANTHER" id="PTHR48228:SF5">
    <property type="entry name" value="ALPHA-METHYLACYL-COA RACEMASE"/>
    <property type="match status" value="1"/>
</dbReference>
<dbReference type="AlphaFoldDB" id="A0A286NUX0"/>
<name>A0A286NUX0_9BACT</name>
<dbReference type="SUPFAM" id="SSF89796">
    <property type="entry name" value="CoA-transferase family III (CaiB/BaiF)"/>
    <property type="match status" value="1"/>
</dbReference>